<evidence type="ECO:0000259" key="6">
    <source>
        <dbReference type="Pfam" id="PF13458"/>
    </source>
</evidence>
<feature type="domain" description="Leucine-binding protein" evidence="6">
    <location>
        <begin position="29"/>
        <end position="379"/>
    </location>
</feature>
<evidence type="ECO:0000256" key="3">
    <source>
        <dbReference type="ARBA" id="ARBA00022729"/>
    </source>
</evidence>
<dbReference type="RefSeq" id="WP_218148875.1">
    <property type="nucleotide sequence ID" value="NZ_FOUU01000007.1"/>
</dbReference>
<gene>
    <name evidence="7" type="ORF">SAMN05660836_02072</name>
</gene>
<comment type="similarity">
    <text evidence="1">Belongs to the leucine-binding protein family.</text>
</comment>
<dbReference type="GO" id="GO:0006865">
    <property type="term" value="P:amino acid transport"/>
    <property type="evidence" value="ECO:0007669"/>
    <property type="project" value="UniProtKB-KW"/>
</dbReference>
<organism evidence="7 8">
    <name type="scientific">Thermodesulforhabdus norvegica</name>
    <dbReference type="NCBI Taxonomy" id="39841"/>
    <lineage>
        <taxon>Bacteria</taxon>
        <taxon>Pseudomonadati</taxon>
        <taxon>Thermodesulfobacteriota</taxon>
        <taxon>Syntrophobacteria</taxon>
        <taxon>Syntrophobacterales</taxon>
        <taxon>Thermodesulforhabdaceae</taxon>
        <taxon>Thermodesulforhabdus</taxon>
    </lineage>
</organism>
<dbReference type="InterPro" id="IPR028081">
    <property type="entry name" value="Leu-bd"/>
</dbReference>
<dbReference type="CDD" id="cd06333">
    <property type="entry name" value="PBP1_ABC_RPA1789-like"/>
    <property type="match status" value="1"/>
</dbReference>
<evidence type="ECO:0000256" key="2">
    <source>
        <dbReference type="ARBA" id="ARBA00022448"/>
    </source>
</evidence>
<keyword evidence="8" id="KW-1185">Reference proteome</keyword>
<sequence>MKSCVKLFCRLLVAVMFFSAAVTAFAGEPYRIGAVFSVTGVASFLGEPEKKTAEMIAEKVNASGGIKGHPVELIVYDDESDATKAILAVRRLIKKDNVAVIIGPTRSGESLAVAPVVEKEQVPLISCAASYKIVTPVEERRWVFKVAPSDSHVVQKMYEFMVARGIKRIGIMTVSTGYGSSGREELLRYAPQYGIEIVADERYGPKDTDLTAQLTKIRSKDPQAIVNWSVGPTQILAAKTWKQLGMGDIPFFQSHGFGNKKNIEMLGADAEGIFVPLPPIVVGPILPEDHPQKRVIMEHTGEYEARYNEPVSSFGGHAWDAMKLALAALEAVGPDRAAIRDFIENTKGFVGQLGVFNFSPADHNGLSKKDLIMVQVKNGEWTIVE</sequence>
<accession>A0A1I4V0A9</accession>
<proteinExistence type="inferred from homology"/>
<dbReference type="PRINTS" id="PR00337">
    <property type="entry name" value="LEUILEVALBP"/>
</dbReference>
<evidence type="ECO:0000256" key="4">
    <source>
        <dbReference type="ARBA" id="ARBA00022970"/>
    </source>
</evidence>
<dbReference type="SUPFAM" id="SSF53822">
    <property type="entry name" value="Periplasmic binding protein-like I"/>
    <property type="match status" value="1"/>
</dbReference>
<dbReference type="STRING" id="39841.SAMN05660836_02072"/>
<dbReference type="InterPro" id="IPR028082">
    <property type="entry name" value="Peripla_BP_I"/>
</dbReference>
<keyword evidence="4" id="KW-0029">Amino-acid transport</keyword>
<evidence type="ECO:0000313" key="8">
    <source>
        <dbReference type="Proteomes" id="UP000199611"/>
    </source>
</evidence>
<dbReference type="Proteomes" id="UP000199611">
    <property type="component" value="Unassembled WGS sequence"/>
</dbReference>
<dbReference type="Gene3D" id="3.40.50.2300">
    <property type="match status" value="2"/>
</dbReference>
<dbReference type="AlphaFoldDB" id="A0A1I4V0A9"/>
<evidence type="ECO:0000256" key="5">
    <source>
        <dbReference type="SAM" id="SignalP"/>
    </source>
</evidence>
<evidence type="ECO:0000256" key="1">
    <source>
        <dbReference type="ARBA" id="ARBA00010062"/>
    </source>
</evidence>
<reference evidence="7 8" key="1">
    <citation type="submission" date="2016-10" db="EMBL/GenBank/DDBJ databases">
        <authorList>
            <person name="de Groot N.N."/>
        </authorList>
    </citation>
    <scope>NUCLEOTIDE SEQUENCE [LARGE SCALE GENOMIC DNA]</scope>
    <source>
        <strain evidence="7 8">DSM 9990</strain>
    </source>
</reference>
<keyword evidence="2" id="KW-0813">Transport</keyword>
<keyword evidence="3 5" id="KW-0732">Signal</keyword>
<dbReference type="InterPro" id="IPR051010">
    <property type="entry name" value="BCAA_transport"/>
</dbReference>
<dbReference type="Pfam" id="PF13458">
    <property type="entry name" value="Peripla_BP_6"/>
    <property type="match status" value="1"/>
</dbReference>
<feature type="chain" id="PRO_5011607181" evidence="5">
    <location>
        <begin position="27"/>
        <end position="385"/>
    </location>
</feature>
<dbReference type="EMBL" id="FOUU01000007">
    <property type="protein sequence ID" value="SFM94642.1"/>
    <property type="molecule type" value="Genomic_DNA"/>
</dbReference>
<feature type="signal peptide" evidence="5">
    <location>
        <begin position="1"/>
        <end position="26"/>
    </location>
</feature>
<dbReference type="InterPro" id="IPR000709">
    <property type="entry name" value="Leu_Ile_Val-bd"/>
</dbReference>
<dbReference type="PANTHER" id="PTHR30483">
    <property type="entry name" value="LEUCINE-SPECIFIC-BINDING PROTEIN"/>
    <property type="match status" value="1"/>
</dbReference>
<evidence type="ECO:0000313" key="7">
    <source>
        <dbReference type="EMBL" id="SFM94642.1"/>
    </source>
</evidence>
<dbReference type="PANTHER" id="PTHR30483:SF38">
    <property type="entry name" value="BLR7848 PROTEIN"/>
    <property type="match status" value="1"/>
</dbReference>
<name>A0A1I4V0A9_9BACT</name>
<protein>
    <submittedName>
        <fullName evidence="7">Amino acid/amide ABC transporter substrate-binding protein, HAAT family</fullName>
    </submittedName>
</protein>